<reference evidence="2 3" key="1">
    <citation type="journal article" date="2019" name="Sci. Rep.">
        <title>Orb-weaving spider Araneus ventricosus genome elucidates the spidroin gene catalogue.</title>
        <authorList>
            <person name="Kono N."/>
            <person name="Nakamura H."/>
            <person name="Ohtoshi R."/>
            <person name="Moran D.A.P."/>
            <person name="Shinohara A."/>
            <person name="Yoshida Y."/>
            <person name="Fujiwara M."/>
            <person name="Mori M."/>
            <person name="Tomita M."/>
            <person name="Arakawa K."/>
        </authorList>
    </citation>
    <scope>NUCLEOTIDE SEQUENCE [LARGE SCALE GENOMIC DNA]</scope>
</reference>
<gene>
    <name evidence="2" type="ORF">AVEN_115270_1</name>
</gene>
<feature type="compositionally biased region" description="Basic residues" evidence="1">
    <location>
        <begin position="81"/>
        <end position="90"/>
    </location>
</feature>
<name>A0A4Y1ZXV5_ARAVE</name>
<keyword evidence="3" id="KW-1185">Reference proteome</keyword>
<organism evidence="2 3">
    <name type="scientific">Araneus ventricosus</name>
    <name type="common">Orbweaver spider</name>
    <name type="synonym">Epeira ventricosa</name>
    <dbReference type="NCBI Taxonomy" id="182803"/>
    <lineage>
        <taxon>Eukaryota</taxon>
        <taxon>Metazoa</taxon>
        <taxon>Ecdysozoa</taxon>
        <taxon>Arthropoda</taxon>
        <taxon>Chelicerata</taxon>
        <taxon>Arachnida</taxon>
        <taxon>Araneae</taxon>
        <taxon>Araneomorphae</taxon>
        <taxon>Entelegynae</taxon>
        <taxon>Araneoidea</taxon>
        <taxon>Araneidae</taxon>
        <taxon>Araneus</taxon>
    </lineage>
</organism>
<dbReference type="EMBL" id="BGPR01000001">
    <property type="protein sequence ID" value="GBL72321.1"/>
    <property type="molecule type" value="Genomic_DNA"/>
</dbReference>
<dbReference type="Proteomes" id="UP000499080">
    <property type="component" value="Unassembled WGS sequence"/>
</dbReference>
<feature type="compositionally biased region" description="Polar residues" evidence="1">
    <location>
        <begin position="105"/>
        <end position="118"/>
    </location>
</feature>
<accession>A0A4Y1ZXV5</accession>
<comment type="caution">
    <text evidence="2">The sequence shown here is derived from an EMBL/GenBank/DDBJ whole genome shotgun (WGS) entry which is preliminary data.</text>
</comment>
<protein>
    <submittedName>
        <fullName evidence="2">Uncharacterized protein</fullName>
    </submittedName>
</protein>
<proteinExistence type="predicted"/>
<evidence type="ECO:0000256" key="1">
    <source>
        <dbReference type="SAM" id="MobiDB-lite"/>
    </source>
</evidence>
<feature type="region of interest" description="Disordered" evidence="1">
    <location>
        <begin position="76"/>
        <end position="125"/>
    </location>
</feature>
<evidence type="ECO:0000313" key="3">
    <source>
        <dbReference type="Proteomes" id="UP000499080"/>
    </source>
</evidence>
<dbReference type="AlphaFoldDB" id="A0A4Y1ZXV5"/>
<evidence type="ECO:0000313" key="2">
    <source>
        <dbReference type="EMBL" id="GBL72321.1"/>
    </source>
</evidence>
<sequence>MSSENFKSSIFPVFALQKFQKLSISVVCLDPTSQGLESPEMRGWFKEIVKHTKITKRRKKEIQSFLLAQVHRLPPSEKVSHSLKRKRSRNQRQTSMIVSYRKHATNNNGNKKQNPTQEGTDEKKKVRRAFLWSEGKWAGAQ</sequence>